<comment type="caution">
    <text evidence="8">The sequence shown here is derived from an EMBL/GenBank/DDBJ whole genome shotgun (WGS) entry which is preliminary data.</text>
</comment>
<organism evidence="8 9">
    <name type="scientific">Luteimonas terrae</name>
    <dbReference type="NCBI Taxonomy" id="1530191"/>
    <lineage>
        <taxon>Bacteria</taxon>
        <taxon>Pseudomonadati</taxon>
        <taxon>Pseudomonadota</taxon>
        <taxon>Gammaproteobacteria</taxon>
        <taxon>Lysobacterales</taxon>
        <taxon>Lysobacteraceae</taxon>
        <taxon>Luteimonas</taxon>
    </lineage>
</organism>
<feature type="transmembrane region" description="Helical" evidence="6">
    <location>
        <begin position="74"/>
        <end position="90"/>
    </location>
</feature>
<sequence length="127" mass="14031">MSLTKQGRDYLAIGLLQWLVDWGVVVGLTHAGLPVAPANVIGRITGALLGYWLNGKLTFAGDGTAMGTTQFQRFMLMWVTTTLVSTWAMSQIDDVLGLKWVWLAKPAIELALGAIGFVLSRYWIYKR</sequence>
<feature type="transmembrane region" description="Helical" evidence="6">
    <location>
        <begin position="102"/>
        <end position="124"/>
    </location>
</feature>
<accession>A0A4V6PLT2</accession>
<evidence type="ECO:0000256" key="3">
    <source>
        <dbReference type="ARBA" id="ARBA00022692"/>
    </source>
</evidence>
<keyword evidence="5 6" id="KW-0472">Membrane</keyword>
<dbReference type="GO" id="GO:0005886">
    <property type="term" value="C:plasma membrane"/>
    <property type="evidence" value="ECO:0007669"/>
    <property type="project" value="TreeGrafter"/>
</dbReference>
<dbReference type="Proteomes" id="UP000295543">
    <property type="component" value="Unassembled WGS sequence"/>
</dbReference>
<evidence type="ECO:0000313" key="9">
    <source>
        <dbReference type="Proteomes" id="UP000295543"/>
    </source>
</evidence>
<keyword evidence="4 6" id="KW-1133">Transmembrane helix</keyword>
<keyword evidence="3 6" id="KW-0812">Transmembrane</keyword>
<dbReference type="PANTHER" id="PTHR38459:SF1">
    <property type="entry name" value="PROPHAGE BACTOPRENOL-LINKED GLUCOSE TRANSLOCASE HOMOLOG"/>
    <property type="match status" value="1"/>
</dbReference>
<dbReference type="InterPro" id="IPR051401">
    <property type="entry name" value="GtrA_CellWall_Glycosyl"/>
</dbReference>
<dbReference type="GO" id="GO:0000271">
    <property type="term" value="P:polysaccharide biosynthetic process"/>
    <property type="evidence" value="ECO:0007669"/>
    <property type="project" value="InterPro"/>
</dbReference>
<keyword evidence="9" id="KW-1185">Reference proteome</keyword>
<dbReference type="OrthoDB" id="5966606at2"/>
<name>A0A4V6PLT2_9GAMM</name>
<dbReference type="EMBL" id="SMTG01000006">
    <property type="protein sequence ID" value="TDK29413.1"/>
    <property type="molecule type" value="Genomic_DNA"/>
</dbReference>
<comment type="similarity">
    <text evidence="2">Belongs to the GtrA family.</text>
</comment>
<evidence type="ECO:0000259" key="7">
    <source>
        <dbReference type="Pfam" id="PF04138"/>
    </source>
</evidence>
<dbReference type="InterPro" id="IPR007267">
    <property type="entry name" value="GtrA_DPMS_TM"/>
</dbReference>
<reference evidence="8 9" key="1">
    <citation type="submission" date="2019-03" db="EMBL/GenBank/DDBJ databases">
        <title>Luteimonas zhaokaii sp.nov., isolated from the rectal contents of Plateau pika in Yushu, Qinghai Province, China.</title>
        <authorList>
            <person name="Zhang G."/>
        </authorList>
    </citation>
    <scope>NUCLEOTIDE SEQUENCE [LARGE SCALE GENOMIC DNA]</scope>
    <source>
        <strain evidence="8 9">THG-MD21</strain>
    </source>
</reference>
<evidence type="ECO:0000256" key="2">
    <source>
        <dbReference type="ARBA" id="ARBA00009399"/>
    </source>
</evidence>
<evidence type="ECO:0000256" key="1">
    <source>
        <dbReference type="ARBA" id="ARBA00004141"/>
    </source>
</evidence>
<proteinExistence type="inferred from homology"/>
<comment type="subcellular location">
    <subcellularLocation>
        <location evidence="1">Membrane</location>
        <topology evidence="1">Multi-pass membrane protein</topology>
    </subcellularLocation>
</comment>
<dbReference type="AlphaFoldDB" id="A0A4V6PLT2"/>
<evidence type="ECO:0000256" key="6">
    <source>
        <dbReference type="SAM" id="Phobius"/>
    </source>
</evidence>
<dbReference type="PANTHER" id="PTHR38459">
    <property type="entry name" value="PROPHAGE BACTOPRENOL-LINKED GLUCOSE TRANSLOCASE HOMOLOG"/>
    <property type="match status" value="1"/>
</dbReference>
<evidence type="ECO:0000313" key="8">
    <source>
        <dbReference type="EMBL" id="TDK29413.1"/>
    </source>
</evidence>
<evidence type="ECO:0000256" key="4">
    <source>
        <dbReference type="ARBA" id="ARBA00022989"/>
    </source>
</evidence>
<evidence type="ECO:0000256" key="5">
    <source>
        <dbReference type="ARBA" id="ARBA00023136"/>
    </source>
</evidence>
<dbReference type="Pfam" id="PF04138">
    <property type="entry name" value="GtrA_DPMS_TM"/>
    <property type="match status" value="1"/>
</dbReference>
<protein>
    <submittedName>
        <fullName evidence="8">GtrA family protein</fullName>
    </submittedName>
</protein>
<gene>
    <name evidence="8" type="ORF">E2F49_13610</name>
</gene>
<dbReference type="RefSeq" id="WP_055249940.1">
    <property type="nucleotide sequence ID" value="NZ_SMTG01000006.1"/>
</dbReference>
<feature type="domain" description="GtrA/DPMS transmembrane" evidence="7">
    <location>
        <begin position="10"/>
        <end position="124"/>
    </location>
</feature>